<organism evidence="8 9">
    <name type="scientific">Heterorhabditis bacteriophora</name>
    <name type="common">Entomopathogenic nematode worm</name>
    <dbReference type="NCBI Taxonomy" id="37862"/>
    <lineage>
        <taxon>Eukaryota</taxon>
        <taxon>Metazoa</taxon>
        <taxon>Ecdysozoa</taxon>
        <taxon>Nematoda</taxon>
        <taxon>Chromadorea</taxon>
        <taxon>Rhabditida</taxon>
        <taxon>Rhabditina</taxon>
        <taxon>Rhabditomorpha</taxon>
        <taxon>Strongyloidea</taxon>
        <taxon>Heterorhabditidae</taxon>
        <taxon>Heterorhabditis</taxon>
    </lineage>
</organism>
<keyword evidence="8" id="KW-1185">Reference proteome</keyword>
<accession>A0A1I7XN27</accession>
<feature type="domain" description="Major facilitator superfamily (MFS) profile" evidence="7">
    <location>
        <begin position="21"/>
        <end position="275"/>
    </location>
</feature>
<evidence type="ECO:0000259" key="7">
    <source>
        <dbReference type="PROSITE" id="PS50850"/>
    </source>
</evidence>
<keyword evidence="4 6" id="KW-1133">Transmembrane helix</keyword>
<name>A0A1I7XN27_HETBA</name>
<sequence>MGTQVARNTKKTIGLLVSTLVIDMLAFTSILPLFPSILNFYSKDGHRDSLYNGCVSLLKQFQSLVGVPHNERYNNVFFGGLLGSIFSALQFVSSPSMGSLSDVYGRRTMLLISCLGTLTSYIIWLRAETFTIFVVSRILGGLSKANINVATAIISDIYSPQNYPKGMTLIGIAYSIGFLIGPMIGAYFSTVAPHNALHSIPAIFCIILTIIQFAIILFILPETLKCDERQGKIYLFTGFMMLPIQGLFVRKTPMHKYMFNNSRVYYANMSRPPKP</sequence>
<keyword evidence="2" id="KW-0813">Transport</keyword>
<dbReference type="GO" id="GO:0022857">
    <property type="term" value="F:transmembrane transporter activity"/>
    <property type="evidence" value="ECO:0007669"/>
    <property type="project" value="InterPro"/>
</dbReference>
<dbReference type="PANTHER" id="PTHR23504:SF31">
    <property type="entry name" value="MAJOR FACILITATOR SUPERFAMILY DOMAIN-CONTAINING PROTEIN 10"/>
    <property type="match status" value="1"/>
</dbReference>
<evidence type="ECO:0000256" key="6">
    <source>
        <dbReference type="SAM" id="Phobius"/>
    </source>
</evidence>
<dbReference type="Proteomes" id="UP000095283">
    <property type="component" value="Unplaced"/>
</dbReference>
<evidence type="ECO:0000256" key="5">
    <source>
        <dbReference type="ARBA" id="ARBA00023136"/>
    </source>
</evidence>
<dbReference type="GO" id="GO:0031526">
    <property type="term" value="C:brush border membrane"/>
    <property type="evidence" value="ECO:0007669"/>
    <property type="project" value="TreeGrafter"/>
</dbReference>
<dbReference type="InterPro" id="IPR036259">
    <property type="entry name" value="MFS_trans_sf"/>
</dbReference>
<keyword evidence="3 6" id="KW-0812">Transmembrane</keyword>
<evidence type="ECO:0000256" key="1">
    <source>
        <dbReference type="ARBA" id="ARBA00004141"/>
    </source>
</evidence>
<dbReference type="AlphaFoldDB" id="A0A1I7XN27"/>
<feature type="transmembrane region" description="Helical" evidence="6">
    <location>
        <begin position="166"/>
        <end position="188"/>
    </location>
</feature>
<dbReference type="WBParaSite" id="Hba_18938">
    <property type="protein sequence ID" value="Hba_18938"/>
    <property type="gene ID" value="Hba_18938"/>
</dbReference>
<keyword evidence="5 6" id="KW-0472">Membrane</keyword>
<evidence type="ECO:0000256" key="3">
    <source>
        <dbReference type="ARBA" id="ARBA00022692"/>
    </source>
</evidence>
<reference evidence="9" key="1">
    <citation type="submission" date="2016-11" db="UniProtKB">
        <authorList>
            <consortium name="WormBaseParasite"/>
        </authorList>
    </citation>
    <scope>IDENTIFICATION</scope>
</reference>
<evidence type="ECO:0000313" key="9">
    <source>
        <dbReference type="WBParaSite" id="Hba_18938"/>
    </source>
</evidence>
<dbReference type="InterPro" id="IPR011701">
    <property type="entry name" value="MFS"/>
</dbReference>
<evidence type="ECO:0000256" key="4">
    <source>
        <dbReference type="ARBA" id="ARBA00022989"/>
    </source>
</evidence>
<dbReference type="PANTHER" id="PTHR23504">
    <property type="entry name" value="MAJOR FACILITATOR SUPERFAMILY DOMAIN-CONTAINING PROTEIN 10"/>
    <property type="match status" value="1"/>
</dbReference>
<feature type="transmembrane region" description="Helical" evidence="6">
    <location>
        <begin position="12"/>
        <end position="34"/>
    </location>
</feature>
<dbReference type="Pfam" id="PF07690">
    <property type="entry name" value="MFS_1"/>
    <property type="match status" value="1"/>
</dbReference>
<feature type="transmembrane region" description="Helical" evidence="6">
    <location>
        <begin position="233"/>
        <end position="249"/>
    </location>
</feature>
<dbReference type="Gene3D" id="1.20.1250.20">
    <property type="entry name" value="MFS general substrate transporter like domains"/>
    <property type="match status" value="1"/>
</dbReference>
<dbReference type="SUPFAM" id="SSF103473">
    <property type="entry name" value="MFS general substrate transporter"/>
    <property type="match status" value="1"/>
</dbReference>
<dbReference type="InterPro" id="IPR020846">
    <property type="entry name" value="MFS_dom"/>
</dbReference>
<evidence type="ECO:0000313" key="8">
    <source>
        <dbReference type="Proteomes" id="UP000095283"/>
    </source>
</evidence>
<feature type="transmembrane region" description="Helical" evidence="6">
    <location>
        <begin position="104"/>
        <end position="124"/>
    </location>
</feature>
<protein>
    <submittedName>
        <fullName evidence="9">MFS domain-containing protein</fullName>
    </submittedName>
</protein>
<evidence type="ECO:0000256" key="2">
    <source>
        <dbReference type="ARBA" id="ARBA00022448"/>
    </source>
</evidence>
<feature type="transmembrane region" description="Helical" evidence="6">
    <location>
        <begin position="200"/>
        <end position="221"/>
    </location>
</feature>
<dbReference type="PROSITE" id="PS50850">
    <property type="entry name" value="MFS"/>
    <property type="match status" value="1"/>
</dbReference>
<proteinExistence type="predicted"/>
<feature type="transmembrane region" description="Helical" evidence="6">
    <location>
        <begin position="130"/>
        <end position="154"/>
    </location>
</feature>
<comment type="subcellular location">
    <subcellularLocation>
        <location evidence="1">Membrane</location>
        <topology evidence="1">Multi-pass membrane protein</topology>
    </subcellularLocation>
</comment>